<evidence type="ECO:0000313" key="3">
    <source>
        <dbReference type="Proteomes" id="UP000292702"/>
    </source>
</evidence>
<reference evidence="2 3" key="1">
    <citation type="submission" date="2018-11" db="EMBL/GenBank/DDBJ databases">
        <title>Genome assembly of Steccherinum ochraceum LE-BIN_3174, the white-rot fungus of the Steccherinaceae family (The Residual Polyporoid clade, Polyporales, Basidiomycota).</title>
        <authorList>
            <person name="Fedorova T.V."/>
            <person name="Glazunova O.A."/>
            <person name="Landesman E.O."/>
            <person name="Moiseenko K.V."/>
            <person name="Psurtseva N.V."/>
            <person name="Savinova O.S."/>
            <person name="Shakhova N.V."/>
            <person name="Tyazhelova T.V."/>
            <person name="Vasina D.V."/>
        </authorList>
    </citation>
    <scope>NUCLEOTIDE SEQUENCE [LARGE SCALE GENOMIC DNA]</scope>
    <source>
        <strain evidence="2 3">LE-BIN_3174</strain>
    </source>
</reference>
<name>A0A4R0RGN7_9APHY</name>
<dbReference type="OrthoDB" id="3362250at2759"/>
<feature type="compositionally biased region" description="Low complexity" evidence="1">
    <location>
        <begin position="161"/>
        <end position="172"/>
    </location>
</feature>
<dbReference type="STRING" id="92696.A0A4R0RGN7"/>
<evidence type="ECO:0000256" key="1">
    <source>
        <dbReference type="SAM" id="MobiDB-lite"/>
    </source>
</evidence>
<feature type="region of interest" description="Disordered" evidence="1">
    <location>
        <begin position="159"/>
        <end position="201"/>
    </location>
</feature>
<comment type="caution">
    <text evidence="2">The sequence shown here is derived from an EMBL/GenBank/DDBJ whole genome shotgun (WGS) entry which is preliminary data.</text>
</comment>
<proteinExistence type="predicted"/>
<accession>A0A4R0RGN7</accession>
<organism evidence="2 3">
    <name type="scientific">Steccherinum ochraceum</name>
    <dbReference type="NCBI Taxonomy" id="92696"/>
    <lineage>
        <taxon>Eukaryota</taxon>
        <taxon>Fungi</taxon>
        <taxon>Dikarya</taxon>
        <taxon>Basidiomycota</taxon>
        <taxon>Agaricomycotina</taxon>
        <taxon>Agaricomycetes</taxon>
        <taxon>Polyporales</taxon>
        <taxon>Steccherinaceae</taxon>
        <taxon>Steccherinum</taxon>
    </lineage>
</organism>
<gene>
    <name evidence="2" type="ORF">EIP91_003549</name>
</gene>
<dbReference type="AlphaFoldDB" id="A0A4R0RGN7"/>
<protein>
    <submittedName>
        <fullName evidence="2">Uncharacterized protein</fullName>
    </submittedName>
</protein>
<sequence>MATPNPSSNGHIRYTVRSSDVLADMRINKDSSTTHSYPPTPPNAAASPRLHAVTSAEVEAKLQQLAEASSSTAPLAVPSEPMASPSNMLSPSVARLRPSSQLITSAQITHFLLSPQILQQQPQQSVAPQSFFSRIAQALKSHTPARSSFSFDMCAIPPPSRGTSRASSSHSPLTPNTGTHLTSTSLSPSSPNPNSPQMLAPVPHPYPLVTFNDTTPVWTVGSTTGLLEVDEVGVRALGVDMSFYVAVALTYLEFLEEREGYLAAEAD</sequence>
<dbReference type="Proteomes" id="UP000292702">
    <property type="component" value="Unassembled WGS sequence"/>
</dbReference>
<dbReference type="EMBL" id="RWJN01000211">
    <property type="protein sequence ID" value="TCD64845.1"/>
    <property type="molecule type" value="Genomic_DNA"/>
</dbReference>
<keyword evidence="3" id="KW-1185">Reference proteome</keyword>
<evidence type="ECO:0000313" key="2">
    <source>
        <dbReference type="EMBL" id="TCD64845.1"/>
    </source>
</evidence>
<feature type="region of interest" description="Disordered" evidence="1">
    <location>
        <begin position="67"/>
        <end position="92"/>
    </location>
</feature>